<dbReference type="RefSeq" id="XP_055864090.1">
    <property type="nucleotide sequence ID" value="XM_056008115.1"/>
</dbReference>
<evidence type="ECO:0000313" key="6">
    <source>
        <dbReference type="RefSeq" id="XP_055864089.1"/>
    </source>
</evidence>
<dbReference type="InterPro" id="IPR045058">
    <property type="entry name" value="GIMA/IAN/Toc"/>
</dbReference>
<dbReference type="GeneID" id="106070428"/>
<dbReference type="Gene3D" id="3.40.50.300">
    <property type="entry name" value="P-loop containing nucleotide triphosphate hydrolases"/>
    <property type="match status" value="1"/>
</dbReference>
<evidence type="ECO:0000256" key="1">
    <source>
        <dbReference type="ARBA" id="ARBA00008535"/>
    </source>
</evidence>
<evidence type="ECO:0000256" key="3">
    <source>
        <dbReference type="ARBA" id="ARBA00023134"/>
    </source>
</evidence>
<evidence type="ECO:0000256" key="2">
    <source>
        <dbReference type="ARBA" id="ARBA00022741"/>
    </source>
</evidence>
<organism evidence="5 7">
    <name type="scientific">Biomphalaria glabrata</name>
    <name type="common">Bloodfluke planorb</name>
    <name type="synonym">Freshwater snail</name>
    <dbReference type="NCBI Taxonomy" id="6526"/>
    <lineage>
        <taxon>Eukaryota</taxon>
        <taxon>Metazoa</taxon>
        <taxon>Spiralia</taxon>
        <taxon>Lophotrochozoa</taxon>
        <taxon>Mollusca</taxon>
        <taxon>Gastropoda</taxon>
        <taxon>Heterobranchia</taxon>
        <taxon>Euthyneura</taxon>
        <taxon>Panpulmonata</taxon>
        <taxon>Hygrophila</taxon>
        <taxon>Lymnaeoidea</taxon>
        <taxon>Planorbidae</taxon>
        <taxon>Biomphalaria</taxon>
    </lineage>
</organism>
<dbReference type="OMA" id="DYCILAM"/>
<dbReference type="Proteomes" id="UP001165740">
    <property type="component" value="Chromosome 13"/>
</dbReference>
<dbReference type="SUPFAM" id="SSF52540">
    <property type="entry name" value="P-loop containing nucleoside triphosphate hydrolases"/>
    <property type="match status" value="1"/>
</dbReference>
<comment type="similarity">
    <text evidence="1">Belongs to the TRAFAC class TrmE-Era-EngA-EngB-Septin-like GTPase superfamily. AIG1/Toc34/Toc159-like paraseptin GTPase family. IAN subfamily.</text>
</comment>
<evidence type="ECO:0000313" key="5">
    <source>
        <dbReference type="Proteomes" id="UP001165740"/>
    </source>
</evidence>
<name>A0A9W2YN62_BIOGL</name>
<dbReference type="InterPro" id="IPR006703">
    <property type="entry name" value="G_AIG1"/>
</dbReference>
<accession>A0A9W2YN62</accession>
<proteinExistence type="inferred from homology"/>
<dbReference type="FunFam" id="3.40.50.300:FF:000840">
    <property type="entry name" value="Immune-associated nucleotide-binding protein 9"/>
    <property type="match status" value="1"/>
</dbReference>
<gene>
    <name evidence="6 7" type="primary">LOC106070428</name>
</gene>
<dbReference type="OrthoDB" id="5985928at2759"/>
<keyword evidence="3" id="KW-0342">GTP-binding</keyword>
<keyword evidence="5" id="KW-1185">Reference proteome</keyword>
<dbReference type="PROSITE" id="PS51720">
    <property type="entry name" value="G_AIG1"/>
    <property type="match status" value="1"/>
</dbReference>
<sequence>MSLKELDLLLIGRTGTGKSSTGNSILNRNMFKTSDSMSSTTKKVEVEYSKYKGFIIKVVDAPGIFDTNLSVKDSTKEMYKEMGTAIAASAQGYHAFLLVVRFGDRFTQENNDTIKVMKEIFGHDFLKRYGVLIVSNGDQFDMNKSGSFQDWCLSQKGPFYDLFAECGYRAVLFDNKSMEQIKKEQQLNQLLEIVKALSSDGQRYTNKYFLKAGAERAKIVKQNKPEIQEHNMKEASLIIQKLGQLDICDRAKTLHRLQKLQFRTEEMLNNVAYQDKHTGALKDIIQHVNRIKETVESYIIWTESAAGIQSIVIKLQQQIDEHQEHREYQVNLISEKKLNQNKLTALDKHLKARVKELELEHLDLSRNTVTRYALMVGKVLAETMLEAAPIALGFLGAVAYLKK</sequence>
<evidence type="ECO:0000313" key="7">
    <source>
        <dbReference type="RefSeq" id="XP_055864090.1"/>
    </source>
</evidence>
<evidence type="ECO:0000259" key="4">
    <source>
        <dbReference type="PROSITE" id="PS51720"/>
    </source>
</evidence>
<dbReference type="RefSeq" id="XP_055864089.1">
    <property type="nucleotide sequence ID" value="XM_056008114.1"/>
</dbReference>
<dbReference type="PANTHER" id="PTHR10903">
    <property type="entry name" value="GTPASE, IMAP FAMILY MEMBER-RELATED"/>
    <property type="match status" value="1"/>
</dbReference>
<dbReference type="Pfam" id="PF04548">
    <property type="entry name" value="AIG1"/>
    <property type="match status" value="1"/>
</dbReference>
<dbReference type="PANTHER" id="PTHR10903:SF184">
    <property type="entry name" value="GTP-BINDING PROTEIN A"/>
    <property type="match status" value="1"/>
</dbReference>
<protein>
    <submittedName>
        <fullName evidence="6 7">GTPase IMAP family member 7-like</fullName>
    </submittedName>
</protein>
<dbReference type="AlphaFoldDB" id="A0A9W2YN62"/>
<reference evidence="6 7" key="1">
    <citation type="submission" date="2025-04" db="UniProtKB">
        <authorList>
            <consortium name="RefSeq"/>
        </authorList>
    </citation>
    <scope>IDENTIFICATION</scope>
</reference>
<feature type="domain" description="AIG1-type G" evidence="4">
    <location>
        <begin position="3"/>
        <end position="213"/>
    </location>
</feature>
<dbReference type="GO" id="GO:0005525">
    <property type="term" value="F:GTP binding"/>
    <property type="evidence" value="ECO:0007669"/>
    <property type="project" value="UniProtKB-KW"/>
</dbReference>
<dbReference type="InterPro" id="IPR027417">
    <property type="entry name" value="P-loop_NTPase"/>
</dbReference>
<keyword evidence="2" id="KW-0547">Nucleotide-binding</keyword>